<dbReference type="Gene3D" id="2.60.120.200">
    <property type="match status" value="1"/>
</dbReference>
<feature type="transmembrane region" description="Helical" evidence="2">
    <location>
        <begin position="1052"/>
        <end position="1078"/>
    </location>
</feature>
<proteinExistence type="predicted"/>
<evidence type="ECO:0000256" key="3">
    <source>
        <dbReference type="SAM" id="SignalP"/>
    </source>
</evidence>
<evidence type="ECO:0000256" key="2">
    <source>
        <dbReference type="SAM" id="Phobius"/>
    </source>
</evidence>
<feature type="chain" id="PRO_5012023122" description="Cadherin domain-containing protein" evidence="3">
    <location>
        <begin position="16"/>
        <end position="1386"/>
    </location>
</feature>
<feature type="transmembrane region" description="Helical" evidence="2">
    <location>
        <begin position="1159"/>
        <end position="1178"/>
    </location>
</feature>
<feature type="compositionally biased region" description="Basic residues" evidence="1">
    <location>
        <begin position="1313"/>
        <end position="1328"/>
    </location>
</feature>
<keyword evidence="2" id="KW-1133">Transmembrane helix</keyword>
<keyword evidence="5" id="KW-1185">Reference proteome</keyword>
<protein>
    <recommendedName>
        <fullName evidence="6">Cadherin domain-containing protein</fullName>
    </recommendedName>
</protein>
<evidence type="ECO:0000313" key="4">
    <source>
        <dbReference type="EMBL" id="KOO25066.1"/>
    </source>
</evidence>
<evidence type="ECO:0000256" key="1">
    <source>
        <dbReference type="SAM" id="MobiDB-lite"/>
    </source>
</evidence>
<organism evidence="4 5">
    <name type="scientific">Chrysochromulina tobinii</name>
    <dbReference type="NCBI Taxonomy" id="1460289"/>
    <lineage>
        <taxon>Eukaryota</taxon>
        <taxon>Haptista</taxon>
        <taxon>Haptophyta</taxon>
        <taxon>Prymnesiophyceae</taxon>
        <taxon>Prymnesiales</taxon>
        <taxon>Chrysochromulinaceae</taxon>
        <taxon>Chrysochromulina</taxon>
    </lineage>
</organism>
<feature type="transmembrane region" description="Helical" evidence="2">
    <location>
        <begin position="1013"/>
        <end position="1031"/>
    </location>
</feature>
<accession>A0A0M0JEQ3</accession>
<feature type="transmembrane region" description="Helical" evidence="2">
    <location>
        <begin position="1267"/>
        <end position="1291"/>
    </location>
</feature>
<reference evidence="5" key="1">
    <citation type="journal article" date="2015" name="PLoS Genet.">
        <title>Genome Sequence and Transcriptome Analyses of Chrysochromulina tobin: Metabolic Tools for Enhanced Algal Fitness in the Prominent Order Prymnesiales (Haptophyceae).</title>
        <authorList>
            <person name="Hovde B.T."/>
            <person name="Deodato C.R."/>
            <person name="Hunsperger H.M."/>
            <person name="Ryken S.A."/>
            <person name="Yost W."/>
            <person name="Jha R.K."/>
            <person name="Patterson J."/>
            <person name="Monnat R.J. Jr."/>
            <person name="Barlow S.B."/>
            <person name="Starkenburg S.R."/>
            <person name="Cattolico R.A."/>
        </authorList>
    </citation>
    <scope>NUCLEOTIDE SEQUENCE</scope>
    <source>
        <strain evidence="5">CCMP291</strain>
    </source>
</reference>
<comment type="caution">
    <text evidence="4">The sequence shown here is derived from an EMBL/GenBank/DDBJ whole genome shotgun (WGS) entry which is preliminary data.</text>
</comment>
<dbReference type="Proteomes" id="UP000037460">
    <property type="component" value="Unassembled WGS sequence"/>
</dbReference>
<gene>
    <name evidence="4" type="ORF">Ctob_002869</name>
</gene>
<evidence type="ECO:0000313" key="5">
    <source>
        <dbReference type="Proteomes" id="UP000037460"/>
    </source>
</evidence>
<keyword evidence="2" id="KW-0812">Transmembrane</keyword>
<keyword evidence="2" id="KW-0472">Membrane</keyword>
<sequence length="1386" mass="148332">MLASTLALMVALALGARTPGEVAHYRFYQHECNAGSVAEARRASASSRVLNVNQSAGATCLELQQGVSLENKCVRDYTTTPNCTFSPLVSSSVGSRPDFAAEIGSGFTIEAWLAADPRPLPEANAHRVIVSLADKAPTADEPDTLDRCKVVQSSSDSSTPISFELLQMGEGCVSIKFKYRKSGDASTSPCVMLPADDTGLLAGGCGVADRLNMSTLGAGSQQHLVVSINGENPTVSGQPALPRFATYIDGVRVVDSETSDSNDARSYKTGLAMQFLPSGTRFNFSAVWSPRHVLRIGTDGLGGKRHVSSGNRFLGDFYAWGGRLHGLHWYGRALNASEVHANYAAGPDNSYPRAQAVSFAVLEDTCTQLPDLRAHIRDYDVDTLGRPQTLTAALAGTRAPARGALYSDVGCTQPLGAADDLPGVYFRAVANEFSAPLGAPFASPLVPGSTTYTILAWEARDGAGGTALGNLSIEVVAVNDEPVALPGVAEAYMSVLQTLVMNASDVDHVCAPGAGAQGVCMVRITQPPMQGTLFTLDGTPIAGLAVPSLTMPSAVLNRTLLYRSRTFPRDCSNGCPRQVGTDSFRFEVLDPTGAVSSASAPFELVIVGGLEARSTSLSPAAREEAPAVLTLRAINRYRHVADPRLATSWFQIETLPAHGALYQHTPEVAIAIGRVDGLVCGAHVLTTAGQQCVSEVLSALEPLRITSRGTNVSDGNMTCADDADWYCARVVYWGARDFFSHPSVNRYSGEALNVSDDSVAFVLRSAVEQSAAQVTVRVVNVNDPPCLVSPGNMTFTPSLSGSTNLKAVGRGLQIIDPDLGIGYWMVNLQVHHGRFASVRHGNVLNPARYDEWQGYLPIVAHEHLSYCPVDGFRLCSWSGYCDDTTCITGAGDAGDASNVRVFQVFATPYATRLLLRDVLYRGDNVPDMLTVTIRDFDDQMISGQYVDATGTITGTVGRRYGPAQGGVNRLPDVVARIDLTPSGGCNSFIASQCGDEGVGIVQLASCRGLTTTLYGGAIVVLAVLMWAIACCRQRGRTSLRDRRGRRKRSHELAPSDMRCWVPALATLSLLITLLGFMIRSANSLHTLYRLDFVADGFCGINASTHVPDNRAPLIVPETRLEFVNGVNVTVATNRTIQYPQYNNFGCTGGVPEGSFLNSMGRMLGDALVLGTLGNVAIIEASGRVGHGRKLAAAAAGFLIIYVVIKFGLWEAWDAQWPESSACPDCPNFEVCVGGTLVQLSDGRHECVGGEHRVGRCLNDIRPDQGNMVGMILPALLVPSMLVLMMLCACGLRDRNRAAKDDASEGDTSDDERRRRHPSRKDRSRSGKGHARDRDRDGDRDPDRDRDRLEPKPKPPSHPHPSEAELARQGSAPEVMQSGLRLVTNSV</sequence>
<evidence type="ECO:0008006" key="6">
    <source>
        <dbReference type="Google" id="ProtNLM"/>
    </source>
</evidence>
<feature type="signal peptide" evidence="3">
    <location>
        <begin position="1"/>
        <end position="15"/>
    </location>
</feature>
<dbReference type="EMBL" id="JWZX01003022">
    <property type="protein sequence ID" value="KOO25066.1"/>
    <property type="molecule type" value="Genomic_DNA"/>
</dbReference>
<name>A0A0M0JEQ3_9EUKA</name>
<feature type="transmembrane region" description="Helical" evidence="2">
    <location>
        <begin position="1190"/>
        <end position="1209"/>
    </location>
</feature>
<feature type="compositionally biased region" description="Basic and acidic residues" evidence="1">
    <location>
        <begin position="1329"/>
        <end position="1352"/>
    </location>
</feature>
<keyword evidence="3" id="KW-0732">Signal</keyword>
<feature type="region of interest" description="Disordered" evidence="1">
    <location>
        <begin position="1297"/>
        <end position="1386"/>
    </location>
</feature>